<accession>A0A915J6M3</accession>
<keyword evidence="1" id="KW-1185">Reference proteome</keyword>
<protein>
    <submittedName>
        <fullName evidence="2">Uncharacterized protein</fullName>
    </submittedName>
</protein>
<sequence length="41" mass="4834">MYTHFCISFKAHSRFGRAKFRQLFISTPDLPNVDECHFSVV</sequence>
<dbReference type="Proteomes" id="UP000887565">
    <property type="component" value="Unplaced"/>
</dbReference>
<organism evidence="1 2">
    <name type="scientific">Romanomermis culicivorax</name>
    <name type="common">Nematode worm</name>
    <dbReference type="NCBI Taxonomy" id="13658"/>
    <lineage>
        <taxon>Eukaryota</taxon>
        <taxon>Metazoa</taxon>
        <taxon>Ecdysozoa</taxon>
        <taxon>Nematoda</taxon>
        <taxon>Enoplea</taxon>
        <taxon>Dorylaimia</taxon>
        <taxon>Mermithida</taxon>
        <taxon>Mermithoidea</taxon>
        <taxon>Mermithidae</taxon>
        <taxon>Romanomermis</taxon>
    </lineage>
</organism>
<evidence type="ECO:0000313" key="2">
    <source>
        <dbReference type="WBParaSite" id="nRc.2.0.1.t21790-RA"/>
    </source>
</evidence>
<dbReference type="AlphaFoldDB" id="A0A915J6M3"/>
<proteinExistence type="predicted"/>
<name>A0A915J6M3_ROMCU</name>
<evidence type="ECO:0000313" key="1">
    <source>
        <dbReference type="Proteomes" id="UP000887565"/>
    </source>
</evidence>
<dbReference type="WBParaSite" id="nRc.2.0.1.t21790-RA">
    <property type="protein sequence ID" value="nRc.2.0.1.t21790-RA"/>
    <property type="gene ID" value="nRc.2.0.1.g21790"/>
</dbReference>
<reference evidence="2" key="1">
    <citation type="submission" date="2022-11" db="UniProtKB">
        <authorList>
            <consortium name="WormBaseParasite"/>
        </authorList>
    </citation>
    <scope>IDENTIFICATION</scope>
</reference>